<dbReference type="PROSITE" id="PS51892">
    <property type="entry name" value="SUBTILASE"/>
    <property type="match status" value="1"/>
</dbReference>
<dbReference type="Proteomes" id="UP000232688">
    <property type="component" value="Unassembled WGS sequence"/>
</dbReference>
<evidence type="ECO:0000256" key="1">
    <source>
        <dbReference type="ARBA" id="ARBA00022670"/>
    </source>
</evidence>
<protein>
    <recommendedName>
        <fullName evidence="5">Peptidase S8/S53 domain-containing protein</fullName>
    </recommendedName>
</protein>
<evidence type="ECO:0000259" key="5">
    <source>
        <dbReference type="Pfam" id="PF00082"/>
    </source>
</evidence>
<evidence type="ECO:0000313" key="6">
    <source>
        <dbReference type="EMBL" id="PKC56176.1"/>
    </source>
</evidence>
<feature type="non-terminal residue" evidence="6">
    <location>
        <position position="1"/>
    </location>
</feature>
<evidence type="ECO:0000313" key="7">
    <source>
        <dbReference type="Proteomes" id="UP000232688"/>
    </source>
</evidence>
<dbReference type="GO" id="GO:0006508">
    <property type="term" value="P:proteolysis"/>
    <property type="evidence" value="ECO:0007669"/>
    <property type="project" value="UniProtKB-KW"/>
</dbReference>
<gene>
    <name evidence="6" type="ORF">RhiirA1_474390</name>
</gene>
<dbReference type="GO" id="GO:0004252">
    <property type="term" value="F:serine-type endopeptidase activity"/>
    <property type="evidence" value="ECO:0007669"/>
    <property type="project" value="InterPro"/>
</dbReference>
<dbReference type="Pfam" id="PF00082">
    <property type="entry name" value="Peptidase_S8"/>
    <property type="match status" value="1"/>
</dbReference>
<dbReference type="SUPFAM" id="SSF52743">
    <property type="entry name" value="Subtilisin-like"/>
    <property type="match status" value="1"/>
</dbReference>
<proteinExistence type="inferred from homology"/>
<dbReference type="InterPro" id="IPR023828">
    <property type="entry name" value="Peptidase_S8_Ser-AS"/>
</dbReference>
<reference evidence="6 7" key="2">
    <citation type="submission" date="2017-10" db="EMBL/GenBank/DDBJ databases">
        <title>Genome analyses suggest a sexual origin of heterokaryosis in a supposedly ancient asexual fungus.</title>
        <authorList>
            <person name="Corradi N."/>
            <person name="Sedzielewska K."/>
            <person name="Noel J."/>
            <person name="Charron P."/>
            <person name="Farinelli L."/>
            <person name="Marton T."/>
            <person name="Kruger M."/>
            <person name="Pelin A."/>
            <person name="Brachmann A."/>
            <person name="Corradi N."/>
        </authorList>
    </citation>
    <scope>NUCLEOTIDE SEQUENCE [LARGE SCALE GENOMIC DNA]</scope>
    <source>
        <strain evidence="6 7">A1</strain>
    </source>
</reference>
<comment type="similarity">
    <text evidence="4">Belongs to the peptidase S8 family.</text>
</comment>
<name>A0A2N0QYM8_9GLOM</name>
<dbReference type="InterPro" id="IPR036852">
    <property type="entry name" value="Peptidase_S8/S53_dom_sf"/>
</dbReference>
<comment type="caution">
    <text evidence="6">The sequence shown here is derived from an EMBL/GenBank/DDBJ whole genome shotgun (WGS) entry which is preliminary data.</text>
</comment>
<sequence>RDIQGASFKDDNGSVVFSGTSQATPHVAGTIALIIAKDGNKSPAEMATALKTLSTKGVVKGLKSGSPDSFLRIPSA</sequence>
<comment type="caution">
    <text evidence="4">Lacks conserved residue(s) required for the propagation of feature annotation.</text>
</comment>
<organism evidence="6 7">
    <name type="scientific">Rhizophagus irregularis</name>
    <dbReference type="NCBI Taxonomy" id="588596"/>
    <lineage>
        <taxon>Eukaryota</taxon>
        <taxon>Fungi</taxon>
        <taxon>Fungi incertae sedis</taxon>
        <taxon>Mucoromycota</taxon>
        <taxon>Glomeromycotina</taxon>
        <taxon>Glomeromycetes</taxon>
        <taxon>Glomerales</taxon>
        <taxon>Glomeraceae</taxon>
        <taxon>Rhizophagus</taxon>
    </lineage>
</organism>
<keyword evidence="2" id="KW-0378">Hydrolase</keyword>
<dbReference type="VEuPathDB" id="FungiDB:RhiirA1_474390"/>
<evidence type="ECO:0000256" key="3">
    <source>
        <dbReference type="ARBA" id="ARBA00022825"/>
    </source>
</evidence>
<dbReference type="EMBL" id="LLXH01002242">
    <property type="protein sequence ID" value="PKC56176.1"/>
    <property type="molecule type" value="Genomic_DNA"/>
</dbReference>
<feature type="domain" description="Peptidase S8/S53" evidence="5">
    <location>
        <begin position="16"/>
        <end position="61"/>
    </location>
</feature>
<accession>A0A2N0QYM8</accession>
<keyword evidence="1" id="KW-0645">Protease</keyword>
<dbReference type="InterPro" id="IPR000209">
    <property type="entry name" value="Peptidase_S8/S53_dom"/>
</dbReference>
<dbReference type="Gene3D" id="3.40.50.200">
    <property type="entry name" value="Peptidase S8/S53 domain"/>
    <property type="match status" value="1"/>
</dbReference>
<dbReference type="AlphaFoldDB" id="A0A2N0QYM8"/>
<dbReference type="PROSITE" id="PS00138">
    <property type="entry name" value="SUBTILASE_SER"/>
    <property type="match status" value="1"/>
</dbReference>
<reference evidence="6 7" key="1">
    <citation type="submission" date="2017-10" db="EMBL/GenBank/DDBJ databases">
        <title>Extensive intraspecific genome diversity in a model arbuscular mycorrhizal fungus.</title>
        <authorList>
            <person name="Chen E.C.H."/>
            <person name="Morin E."/>
            <person name="Baudet D."/>
            <person name="Noel J."/>
            <person name="Ndikumana S."/>
            <person name="Charron P."/>
            <person name="St-Onge C."/>
            <person name="Giorgi J."/>
            <person name="Grigoriev I.V."/>
            <person name="Roux C."/>
            <person name="Martin F.M."/>
            <person name="Corradi N."/>
        </authorList>
    </citation>
    <scope>NUCLEOTIDE SEQUENCE [LARGE SCALE GENOMIC DNA]</scope>
    <source>
        <strain evidence="6 7">A1</strain>
    </source>
</reference>
<keyword evidence="3" id="KW-0720">Serine protease</keyword>
<evidence type="ECO:0000256" key="4">
    <source>
        <dbReference type="PROSITE-ProRule" id="PRU01240"/>
    </source>
</evidence>
<evidence type="ECO:0000256" key="2">
    <source>
        <dbReference type="ARBA" id="ARBA00022801"/>
    </source>
</evidence>